<evidence type="ECO:0000256" key="3">
    <source>
        <dbReference type="ARBA" id="ARBA00004963"/>
    </source>
</evidence>
<dbReference type="PANTHER" id="PTHR11935">
    <property type="entry name" value="BETA LACTAMASE DOMAIN"/>
    <property type="match status" value="1"/>
</dbReference>
<gene>
    <name evidence="11" type="ORF">BD324DRAFT_261372</name>
</gene>
<dbReference type="InterPro" id="IPR017782">
    <property type="entry name" value="Hydroxyacylglutathione_Hdrlase"/>
</dbReference>
<sequence>MRISKWTFNVIGHNPKWGETHVRWWPVEVGQRHSCHYTSCLRFMLKYHSLTSRCTQLRRAFSVYKQLNMKVTPVQARSDNWMYLVMDEATNEAAVVDPYNAEKISEQAKEAGVKVTMLLTTHHHDDHSGGNLKFLSLHPGIKAYGGSDKAPGTNHIVKDGDSLKLGQNISIKALHTPCHTQDSICFFLHDKKTDQKGVFTGDTLFLAGCGRFFEGTPEEMHKALSYLGQLPSDTVVYNGHEYTAGSARFGLSVEPDNARLQALAKSATQDSCTTGKSTIGDEKEWNVFMRVDTHEAKKATGESDPVAVVGKLREMKNKA</sequence>
<dbReference type="GO" id="GO:0019243">
    <property type="term" value="P:methylglyoxal catabolic process to D-lactate via S-lactoyl-glutathione"/>
    <property type="evidence" value="ECO:0007669"/>
    <property type="project" value="InterPro"/>
</dbReference>
<protein>
    <recommendedName>
        <fullName evidence="5">hydroxyacylglutathione hydrolase</fullName>
        <ecNumber evidence="5">3.1.2.6</ecNumber>
    </recommendedName>
    <alternativeName>
        <fullName evidence="9">Glyoxalase II</fullName>
    </alternativeName>
</protein>
<evidence type="ECO:0000256" key="4">
    <source>
        <dbReference type="ARBA" id="ARBA00006759"/>
    </source>
</evidence>
<proteinExistence type="inferred from homology"/>
<dbReference type="EC" id="3.1.2.6" evidence="5"/>
<dbReference type="InterPro" id="IPR035680">
    <property type="entry name" value="Clx_II_MBL"/>
</dbReference>
<evidence type="ECO:0000256" key="7">
    <source>
        <dbReference type="ARBA" id="ARBA00022801"/>
    </source>
</evidence>
<dbReference type="SMART" id="SM00849">
    <property type="entry name" value="Lactamase_B"/>
    <property type="match status" value="1"/>
</dbReference>
<organism evidence="11 12">
    <name type="scientific">Kockovaella imperatae</name>
    <dbReference type="NCBI Taxonomy" id="4999"/>
    <lineage>
        <taxon>Eukaryota</taxon>
        <taxon>Fungi</taxon>
        <taxon>Dikarya</taxon>
        <taxon>Basidiomycota</taxon>
        <taxon>Agaricomycotina</taxon>
        <taxon>Tremellomycetes</taxon>
        <taxon>Tremellales</taxon>
        <taxon>Cuniculitremaceae</taxon>
        <taxon>Kockovaella</taxon>
    </lineage>
</organism>
<evidence type="ECO:0000313" key="11">
    <source>
        <dbReference type="EMBL" id="ORX40147.1"/>
    </source>
</evidence>
<dbReference type="Pfam" id="PF16123">
    <property type="entry name" value="HAGH_C"/>
    <property type="match status" value="1"/>
</dbReference>
<dbReference type="HAMAP" id="MF_01374">
    <property type="entry name" value="Glyoxalase_2"/>
    <property type="match status" value="1"/>
</dbReference>
<dbReference type="STRING" id="4999.A0A1Y1URB7"/>
<keyword evidence="6" id="KW-0479">Metal-binding</keyword>
<dbReference type="InParanoid" id="A0A1Y1URB7"/>
<comment type="catalytic activity">
    <reaction evidence="1">
        <text>an S-(2-hydroxyacyl)glutathione + H2O = a 2-hydroxy carboxylate + glutathione + H(+)</text>
        <dbReference type="Rhea" id="RHEA:21864"/>
        <dbReference type="ChEBI" id="CHEBI:15377"/>
        <dbReference type="ChEBI" id="CHEBI:15378"/>
        <dbReference type="ChEBI" id="CHEBI:57925"/>
        <dbReference type="ChEBI" id="CHEBI:58896"/>
        <dbReference type="ChEBI" id="CHEBI:71261"/>
        <dbReference type="EC" id="3.1.2.6"/>
    </reaction>
</comment>
<evidence type="ECO:0000256" key="5">
    <source>
        <dbReference type="ARBA" id="ARBA00011917"/>
    </source>
</evidence>
<evidence type="ECO:0000256" key="9">
    <source>
        <dbReference type="ARBA" id="ARBA00031044"/>
    </source>
</evidence>
<keyword evidence="12" id="KW-1185">Reference proteome</keyword>
<dbReference type="UniPathway" id="UPA00619">
    <property type="reaction ID" value="UER00676"/>
</dbReference>
<evidence type="ECO:0000259" key="10">
    <source>
        <dbReference type="SMART" id="SM00849"/>
    </source>
</evidence>
<dbReference type="AlphaFoldDB" id="A0A1Y1URB7"/>
<dbReference type="FunCoup" id="A0A1Y1URB7">
    <property type="interactions" value="106"/>
</dbReference>
<dbReference type="NCBIfam" id="TIGR03413">
    <property type="entry name" value="GSH_gloB"/>
    <property type="match status" value="1"/>
</dbReference>
<evidence type="ECO:0000256" key="8">
    <source>
        <dbReference type="ARBA" id="ARBA00022833"/>
    </source>
</evidence>
<evidence type="ECO:0000256" key="6">
    <source>
        <dbReference type="ARBA" id="ARBA00022723"/>
    </source>
</evidence>
<dbReference type="SUPFAM" id="SSF56281">
    <property type="entry name" value="Metallo-hydrolase/oxidoreductase"/>
    <property type="match status" value="1"/>
</dbReference>
<dbReference type="GeneID" id="33554121"/>
<dbReference type="Gene3D" id="3.60.15.10">
    <property type="entry name" value="Ribonuclease Z/Hydroxyacylglutathione hydrolase-like"/>
    <property type="match status" value="1"/>
</dbReference>
<accession>A0A1Y1URB7</accession>
<evidence type="ECO:0000256" key="2">
    <source>
        <dbReference type="ARBA" id="ARBA00001947"/>
    </source>
</evidence>
<reference evidence="11 12" key="1">
    <citation type="submission" date="2017-03" db="EMBL/GenBank/DDBJ databases">
        <title>Widespread Adenine N6-methylation of Active Genes in Fungi.</title>
        <authorList>
            <consortium name="DOE Joint Genome Institute"/>
            <person name="Mondo S.J."/>
            <person name="Dannebaum R.O."/>
            <person name="Kuo R.C."/>
            <person name="Louie K.B."/>
            <person name="Bewick A.J."/>
            <person name="Labutti K."/>
            <person name="Haridas S."/>
            <person name="Kuo A."/>
            <person name="Salamov A."/>
            <person name="Ahrendt S.R."/>
            <person name="Lau R."/>
            <person name="Bowen B.P."/>
            <person name="Lipzen A."/>
            <person name="Sullivan W."/>
            <person name="Andreopoulos W.B."/>
            <person name="Clum A."/>
            <person name="Lindquist E."/>
            <person name="Daum C."/>
            <person name="Northen T.R."/>
            <person name="Ramamoorthy G."/>
            <person name="Schmitz R.J."/>
            <person name="Gryganskyi A."/>
            <person name="Culley D."/>
            <person name="Magnuson J."/>
            <person name="James T.Y."/>
            <person name="O'Malley M.A."/>
            <person name="Stajich J.E."/>
            <person name="Spatafora J.W."/>
            <person name="Visel A."/>
            <person name="Grigoriev I.V."/>
        </authorList>
    </citation>
    <scope>NUCLEOTIDE SEQUENCE [LARGE SCALE GENOMIC DNA]</scope>
    <source>
        <strain evidence="11 12">NRRL Y-17943</strain>
    </source>
</reference>
<dbReference type="EMBL" id="NBSH01000002">
    <property type="protein sequence ID" value="ORX40147.1"/>
    <property type="molecule type" value="Genomic_DNA"/>
</dbReference>
<dbReference type="GO" id="GO:0004416">
    <property type="term" value="F:hydroxyacylglutathione hydrolase activity"/>
    <property type="evidence" value="ECO:0007669"/>
    <property type="project" value="UniProtKB-EC"/>
</dbReference>
<keyword evidence="7" id="KW-0378">Hydrolase</keyword>
<comment type="pathway">
    <text evidence="3">Secondary metabolite metabolism; methylglyoxal degradation; (R)-lactate from methylglyoxal: step 2/2.</text>
</comment>
<comment type="similarity">
    <text evidence="4">Belongs to the metallo-beta-lactamase superfamily. Glyoxalase II family.</text>
</comment>
<dbReference type="Pfam" id="PF00753">
    <property type="entry name" value="Lactamase_B"/>
    <property type="match status" value="1"/>
</dbReference>
<dbReference type="GO" id="GO:0046872">
    <property type="term" value="F:metal ion binding"/>
    <property type="evidence" value="ECO:0007669"/>
    <property type="project" value="UniProtKB-KW"/>
</dbReference>
<dbReference type="OrthoDB" id="515692at2759"/>
<dbReference type="Proteomes" id="UP000193218">
    <property type="component" value="Unassembled WGS sequence"/>
</dbReference>
<dbReference type="RefSeq" id="XP_021873932.1">
    <property type="nucleotide sequence ID" value="XM_022012313.1"/>
</dbReference>
<feature type="domain" description="Metallo-beta-lactamase" evidence="10">
    <location>
        <begin position="79"/>
        <end position="240"/>
    </location>
</feature>
<dbReference type="PANTHER" id="PTHR11935:SF94">
    <property type="entry name" value="TENZING NORGAY, ISOFORM C"/>
    <property type="match status" value="1"/>
</dbReference>
<dbReference type="InterPro" id="IPR001279">
    <property type="entry name" value="Metallo-B-lactamas"/>
</dbReference>
<name>A0A1Y1URB7_9TREE</name>
<dbReference type="InterPro" id="IPR036866">
    <property type="entry name" value="RibonucZ/Hydroxyglut_hydro"/>
</dbReference>
<keyword evidence="8" id="KW-0862">Zinc</keyword>
<dbReference type="InterPro" id="IPR032282">
    <property type="entry name" value="HAGH_C"/>
</dbReference>
<dbReference type="CDD" id="cd07723">
    <property type="entry name" value="hydroxyacylglutathione_hydrolase_MBL-fold"/>
    <property type="match status" value="1"/>
</dbReference>
<comment type="cofactor">
    <cofactor evidence="2">
        <name>Zn(2+)</name>
        <dbReference type="ChEBI" id="CHEBI:29105"/>
    </cofactor>
</comment>
<evidence type="ECO:0000313" key="12">
    <source>
        <dbReference type="Proteomes" id="UP000193218"/>
    </source>
</evidence>
<evidence type="ECO:0000256" key="1">
    <source>
        <dbReference type="ARBA" id="ARBA00001623"/>
    </source>
</evidence>
<comment type="caution">
    <text evidence="11">The sequence shown here is derived from an EMBL/GenBank/DDBJ whole genome shotgun (WGS) entry which is preliminary data.</text>
</comment>